<dbReference type="InterPro" id="IPR002744">
    <property type="entry name" value="MIP18-like"/>
</dbReference>
<comment type="similarity">
    <text evidence="2">In the C-terminal section; belongs to the Mrp/NBP35 ATP-binding proteins family.</text>
</comment>
<evidence type="ECO:0000313" key="11">
    <source>
        <dbReference type="Proteomes" id="UP000032360"/>
    </source>
</evidence>
<dbReference type="SUPFAM" id="SSF52540">
    <property type="entry name" value="P-loop containing nucleoside triphosphate hydrolases"/>
    <property type="match status" value="1"/>
</dbReference>
<evidence type="ECO:0000313" key="10">
    <source>
        <dbReference type="EMBL" id="KJF18922.1"/>
    </source>
</evidence>
<evidence type="ECO:0000256" key="2">
    <source>
        <dbReference type="ARBA" id="ARBA00008205"/>
    </source>
</evidence>
<dbReference type="InterPro" id="IPR044304">
    <property type="entry name" value="NUBPL-like"/>
</dbReference>
<dbReference type="PANTHER" id="PTHR42961">
    <property type="entry name" value="IRON-SULFUR PROTEIN NUBPL"/>
    <property type="match status" value="1"/>
</dbReference>
<dbReference type="Gene3D" id="3.30.300.130">
    <property type="entry name" value="Fe-S cluster assembly (FSCA)"/>
    <property type="match status" value="1"/>
</dbReference>
<comment type="caution">
    <text evidence="10">The sequence shown here is derived from an EMBL/GenBank/DDBJ whole genome shotgun (WGS) entry which is preliminary data.</text>
</comment>
<dbReference type="Gene3D" id="3.40.50.300">
    <property type="entry name" value="P-loop containing nucleotide triphosphate hydrolases"/>
    <property type="match status" value="1"/>
</dbReference>
<keyword evidence="11" id="KW-1185">Reference proteome</keyword>
<keyword evidence="7 8" id="KW-0411">Iron-sulfur</keyword>
<reference evidence="10 11" key="1">
    <citation type="submission" date="2015-01" db="EMBL/GenBank/DDBJ databases">
        <title>Draft genome of the acidophilic iron oxidizer Acidithrix ferrooxidans strain Py-F3.</title>
        <authorList>
            <person name="Poehlein A."/>
            <person name="Eisen S."/>
            <person name="Schloemann M."/>
            <person name="Johnson B.D."/>
            <person name="Daniel R."/>
            <person name="Muehling M."/>
        </authorList>
    </citation>
    <scope>NUCLEOTIDE SEQUENCE [LARGE SCALE GENOMIC DNA]</scope>
    <source>
        <strain evidence="10 11">Py-F3</strain>
    </source>
</reference>
<evidence type="ECO:0000256" key="6">
    <source>
        <dbReference type="ARBA" id="ARBA00023004"/>
    </source>
</evidence>
<dbReference type="InterPro" id="IPR033756">
    <property type="entry name" value="YlxH/NBP35"/>
</dbReference>
<dbReference type="GO" id="GO:0016887">
    <property type="term" value="F:ATP hydrolysis activity"/>
    <property type="evidence" value="ECO:0007669"/>
    <property type="project" value="UniProtKB-UniRule"/>
</dbReference>
<evidence type="ECO:0000256" key="1">
    <source>
        <dbReference type="ARBA" id="ARBA00007352"/>
    </source>
</evidence>
<dbReference type="GO" id="GO:0140663">
    <property type="term" value="F:ATP-dependent FeS chaperone activity"/>
    <property type="evidence" value="ECO:0007669"/>
    <property type="project" value="InterPro"/>
</dbReference>
<dbReference type="AlphaFoldDB" id="A0A0D8HMF5"/>
<keyword evidence="4 8" id="KW-0547">Nucleotide-binding</keyword>
<dbReference type="Pfam" id="PF01883">
    <property type="entry name" value="FeS_assembly_P"/>
    <property type="match status" value="1"/>
</dbReference>
<dbReference type="Pfam" id="PF10609">
    <property type="entry name" value="ParA"/>
    <property type="match status" value="1"/>
</dbReference>
<protein>
    <recommendedName>
        <fullName evidence="8">Iron-sulfur cluster carrier protein</fullName>
    </recommendedName>
</protein>
<dbReference type="PROSITE" id="PS01215">
    <property type="entry name" value="MRP"/>
    <property type="match status" value="1"/>
</dbReference>
<comment type="function">
    <text evidence="8">Binds and transfers iron-sulfur (Fe-S) clusters to target apoproteins. Can hydrolyze ATP.</text>
</comment>
<dbReference type="GO" id="GO:0016226">
    <property type="term" value="P:iron-sulfur cluster assembly"/>
    <property type="evidence" value="ECO:0007669"/>
    <property type="project" value="InterPro"/>
</dbReference>
<evidence type="ECO:0000259" key="9">
    <source>
        <dbReference type="Pfam" id="PF01883"/>
    </source>
</evidence>
<dbReference type="STRING" id="1280514.AXFE_02090"/>
<dbReference type="RefSeq" id="WP_152625779.1">
    <property type="nucleotide sequence ID" value="NZ_JXYS01000003.1"/>
</dbReference>
<dbReference type="HAMAP" id="MF_02040">
    <property type="entry name" value="Mrp_NBP35"/>
    <property type="match status" value="1"/>
</dbReference>
<sequence>MSSREDSIEITNSAMIENLEFKTIASQIRATLSPIIDPELKVSIVELGMIGGIDLIEGEVKIDLALTTIACPLRSQIQKEISSKISTLLPNAKVSFNVIAMSQADKAKAMQLARSAASKNAPNNSIPSNARIIAIASGKGGVGKSTTTSAMALGLAELGYRIGILDADIWGFSIPKILGMQAKVSASGTTDQWKIDPLKIQFGDGSISVVSMGFLSQDPTSAIMWRGLVLNRAFQHFIEDVDWSDIDYLLIDMPPGTGDIQMGLSRMLPQAQVIIVTTPSDAANEVAIRMLDMAQRGNLSVLGFIENMAYFLCDHGQRYEIFGKSGLDSSMATKDIEVLARIPISKANSDLNLNDMRAKWTSNDPDHSVEVMRKFAKQLTTEIAPIQEMSGCTSRIEQLLKKIELDKKE</sequence>
<dbReference type="GO" id="GO:0046872">
    <property type="term" value="F:metal ion binding"/>
    <property type="evidence" value="ECO:0007669"/>
    <property type="project" value="UniProtKB-KW"/>
</dbReference>
<evidence type="ECO:0000256" key="8">
    <source>
        <dbReference type="HAMAP-Rule" id="MF_02040"/>
    </source>
</evidence>
<dbReference type="OrthoDB" id="9809679at2"/>
<accession>A0A0D8HMF5</accession>
<dbReference type="Proteomes" id="UP000032360">
    <property type="component" value="Unassembled WGS sequence"/>
</dbReference>
<proteinExistence type="inferred from homology"/>
<dbReference type="InterPro" id="IPR034904">
    <property type="entry name" value="FSCA_dom_sf"/>
</dbReference>
<comment type="similarity">
    <text evidence="1">In the N-terminal section; belongs to the MIP18 family.</text>
</comment>
<keyword evidence="5 8" id="KW-0067">ATP-binding</keyword>
<dbReference type="EMBL" id="JXYS01000003">
    <property type="protein sequence ID" value="KJF18922.1"/>
    <property type="molecule type" value="Genomic_DNA"/>
</dbReference>
<keyword evidence="3 8" id="KW-0479">Metal-binding</keyword>
<evidence type="ECO:0000256" key="3">
    <source>
        <dbReference type="ARBA" id="ARBA00022723"/>
    </source>
</evidence>
<dbReference type="CDD" id="cd02037">
    <property type="entry name" value="Mrp_NBP35"/>
    <property type="match status" value="1"/>
</dbReference>
<dbReference type="GO" id="GO:0051539">
    <property type="term" value="F:4 iron, 4 sulfur cluster binding"/>
    <property type="evidence" value="ECO:0007669"/>
    <property type="project" value="TreeGrafter"/>
</dbReference>
<evidence type="ECO:0000256" key="4">
    <source>
        <dbReference type="ARBA" id="ARBA00022741"/>
    </source>
</evidence>
<gene>
    <name evidence="10" type="primary">minD</name>
    <name evidence="10" type="ORF">AXFE_02090</name>
</gene>
<dbReference type="SUPFAM" id="SSF117916">
    <property type="entry name" value="Fe-S cluster assembly (FSCA) domain-like"/>
    <property type="match status" value="1"/>
</dbReference>
<feature type="domain" description="MIP18 family-like" evidence="9">
    <location>
        <begin position="27"/>
        <end position="95"/>
    </location>
</feature>
<keyword evidence="8" id="KW-0378">Hydrolase</keyword>
<evidence type="ECO:0000256" key="7">
    <source>
        <dbReference type="ARBA" id="ARBA00023014"/>
    </source>
</evidence>
<name>A0A0D8HMF5_9ACTN</name>
<evidence type="ECO:0000256" key="5">
    <source>
        <dbReference type="ARBA" id="ARBA00022840"/>
    </source>
</evidence>
<dbReference type="InterPro" id="IPR027417">
    <property type="entry name" value="P-loop_NTPase"/>
</dbReference>
<dbReference type="InterPro" id="IPR000808">
    <property type="entry name" value="Mrp-like_CS"/>
</dbReference>
<dbReference type="PANTHER" id="PTHR42961:SF2">
    <property type="entry name" value="IRON-SULFUR PROTEIN NUBPL"/>
    <property type="match status" value="1"/>
</dbReference>
<comment type="similarity">
    <text evidence="8">Belongs to the Mrp/NBP35 ATP-binding proteins family.</text>
</comment>
<feature type="binding site" evidence="8">
    <location>
        <begin position="138"/>
        <end position="145"/>
    </location>
    <ligand>
        <name>ATP</name>
        <dbReference type="ChEBI" id="CHEBI:30616"/>
    </ligand>
</feature>
<dbReference type="GO" id="GO:0005524">
    <property type="term" value="F:ATP binding"/>
    <property type="evidence" value="ECO:0007669"/>
    <property type="project" value="UniProtKB-UniRule"/>
</dbReference>
<organism evidence="10 11">
    <name type="scientific">Acidithrix ferrooxidans</name>
    <dbReference type="NCBI Taxonomy" id="1280514"/>
    <lineage>
        <taxon>Bacteria</taxon>
        <taxon>Bacillati</taxon>
        <taxon>Actinomycetota</taxon>
        <taxon>Acidimicrobiia</taxon>
        <taxon>Acidimicrobiales</taxon>
        <taxon>Acidimicrobiaceae</taxon>
        <taxon>Acidithrix</taxon>
    </lineage>
</organism>
<keyword evidence="6 8" id="KW-0408">Iron</keyword>
<dbReference type="InterPro" id="IPR019591">
    <property type="entry name" value="Mrp/NBP35_ATP-bd"/>
</dbReference>
<comment type="subunit">
    <text evidence="8">Homodimer.</text>
</comment>